<dbReference type="Proteomes" id="UP001055247">
    <property type="component" value="Unassembled WGS sequence"/>
</dbReference>
<dbReference type="EMBL" id="BPQO01000004">
    <property type="protein sequence ID" value="GJD87802.1"/>
    <property type="molecule type" value="Genomic_DNA"/>
</dbReference>
<evidence type="ECO:0008006" key="3">
    <source>
        <dbReference type="Google" id="ProtNLM"/>
    </source>
</evidence>
<sequence>MVSVQGRERAEAEVRDILKDLAAGGMPSRERMMEVLESALAALAFGPPARDPAPEILRALALMAADPRIVSTGDLGRALDGTLNTERASSLGGNRMRRMRARGWVVRERFARWAVMPEGLAGKRQRAAEPVALSRHSKP</sequence>
<organism evidence="1 2">
    <name type="scientific">Methylobacterium hispanicum</name>
    <dbReference type="NCBI Taxonomy" id="270350"/>
    <lineage>
        <taxon>Bacteria</taxon>
        <taxon>Pseudomonadati</taxon>
        <taxon>Pseudomonadota</taxon>
        <taxon>Alphaproteobacteria</taxon>
        <taxon>Hyphomicrobiales</taxon>
        <taxon>Methylobacteriaceae</taxon>
        <taxon>Methylobacterium</taxon>
    </lineage>
</organism>
<dbReference type="AlphaFoldDB" id="A0AAV4ZHE5"/>
<evidence type="ECO:0000313" key="1">
    <source>
        <dbReference type="EMBL" id="GJD87802.1"/>
    </source>
</evidence>
<gene>
    <name evidence="1" type="ORF">BHAOGJBA_1307</name>
</gene>
<keyword evidence="2" id="KW-1185">Reference proteome</keyword>
<reference evidence="1" key="2">
    <citation type="submission" date="2021-08" db="EMBL/GenBank/DDBJ databases">
        <authorList>
            <person name="Tani A."/>
            <person name="Ola A."/>
            <person name="Ogura Y."/>
            <person name="Katsura K."/>
            <person name="Hayashi T."/>
        </authorList>
    </citation>
    <scope>NUCLEOTIDE SEQUENCE</scope>
    <source>
        <strain evidence="1">DSM 16372</strain>
    </source>
</reference>
<name>A0AAV4ZHE5_9HYPH</name>
<comment type="caution">
    <text evidence="1">The sequence shown here is derived from an EMBL/GenBank/DDBJ whole genome shotgun (WGS) entry which is preliminary data.</text>
</comment>
<reference evidence="1" key="1">
    <citation type="journal article" date="2016" name="Front. Microbiol.">
        <title>Genome Sequence of the Piezophilic, Mesophilic Sulfate-Reducing Bacterium Desulfovibrio indicus J2T.</title>
        <authorList>
            <person name="Cao J."/>
            <person name="Maignien L."/>
            <person name="Shao Z."/>
            <person name="Alain K."/>
            <person name="Jebbar M."/>
        </authorList>
    </citation>
    <scope>NUCLEOTIDE SEQUENCE</scope>
    <source>
        <strain evidence="1">DSM 16372</strain>
    </source>
</reference>
<evidence type="ECO:0000313" key="2">
    <source>
        <dbReference type="Proteomes" id="UP001055247"/>
    </source>
</evidence>
<proteinExistence type="predicted"/>
<protein>
    <recommendedName>
        <fullName evidence="3">Restriction system protein Mrr-like N-terminal domain-containing protein</fullName>
    </recommendedName>
</protein>
<accession>A0AAV4ZHE5</accession>